<accession>A0ABR2HWJ4</accession>
<dbReference type="Proteomes" id="UP001470230">
    <property type="component" value="Unassembled WGS sequence"/>
</dbReference>
<feature type="region of interest" description="Disordered" evidence="2">
    <location>
        <begin position="339"/>
        <end position="364"/>
    </location>
</feature>
<dbReference type="Gene3D" id="1.10.10.60">
    <property type="entry name" value="Homeodomain-like"/>
    <property type="match status" value="1"/>
</dbReference>
<organism evidence="4 5">
    <name type="scientific">Tritrichomonas musculus</name>
    <dbReference type="NCBI Taxonomy" id="1915356"/>
    <lineage>
        <taxon>Eukaryota</taxon>
        <taxon>Metamonada</taxon>
        <taxon>Parabasalia</taxon>
        <taxon>Tritrichomonadida</taxon>
        <taxon>Tritrichomonadidae</taxon>
        <taxon>Tritrichomonas</taxon>
    </lineage>
</organism>
<evidence type="ECO:0000256" key="2">
    <source>
        <dbReference type="SAM" id="MobiDB-lite"/>
    </source>
</evidence>
<evidence type="ECO:0000256" key="1">
    <source>
        <dbReference type="SAM" id="Coils"/>
    </source>
</evidence>
<keyword evidence="1" id="KW-0175">Coiled coil</keyword>
<feature type="coiled-coil region" evidence="1">
    <location>
        <begin position="74"/>
        <end position="101"/>
    </location>
</feature>
<feature type="domain" description="Myb-like" evidence="3">
    <location>
        <begin position="285"/>
        <end position="333"/>
    </location>
</feature>
<dbReference type="InterPro" id="IPR001005">
    <property type="entry name" value="SANT/Myb"/>
</dbReference>
<comment type="caution">
    <text evidence="4">The sequence shown here is derived from an EMBL/GenBank/DDBJ whole genome shotgun (WGS) entry which is preliminary data.</text>
</comment>
<dbReference type="PANTHER" id="PTHR13992:SF39">
    <property type="entry name" value="SMRTER, ISOFORM G"/>
    <property type="match status" value="1"/>
</dbReference>
<dbReference type="EMBL" id="JAPFFF010000021">
    <property type="protein sequence ID" value="KAK8854017.1"/>
    <property type="molecule type" value="Genomic_DNA"/>
</dbReference>
<dbReference type="InterPro" id="IPR009057">
    <property type="entry name" value="Homeodomain-like_sf"/>
</dbReference>
<protein>
    <recommendedName>
        <fullName evidence="3">Myb-like domain-containing protein</fullName>
    </recommendedName>
</protein>
<dbReference type="PANTHER" id="PTHR13992">
    <property type="entry name" value="NUCLEAR RECEPTOR CO-REPRESSOR RELATED NCOR"/>
    <property type="match status" value="1"/>
</dbReference>
<evidence type="ECO:0000313" key="4">
    <source>
        <dbReference type="EMBL" id="KAK8854017.1"/>
    </source>
</evidence>
<feature type="compositionally biased region" description="Basic residues" evidence="2">
    <location>
        <begin position="341"/>
        <end position="354"/>
    </location>
</feature>
<name>A0ABR2HWJ4_9EUKA</name>
<keyword evidence="5" id="KW-1185">Reference proteome</keyword>
<dbReference type="InterPro" id="IPR051571">
    <property type="entry name" value="N-CoR_corepressor"/>
</dbReference>
<evidence type="ECO:0000259" key="3">
    <source>
        <dbReference type="SMART" id="SM00717"/>
    </source>
</evidence>
<reference evidence="4 5" key="1">
    <citation type="submission" date="2024-04" db="EMBL/GenBank/DDBJ databases">
        <title>Tritrichomonas musculus Genome.</title>
        <authorList>
            <person name="Alves-Ferreira E."/>
            <person name="Grigg M."/>
            <person name="Lorenzi H."/>
            <person name="Galac M."/>
        </authorList>
    </citation>
    <scope>NUCLEOTIDE SEQUENCE [LARGE SCALE GENOMIC DNA]</scope>
    <source>
        <strain evidence="4 5">EAF2021</strain>
    </source>
</reference>
<dbReference type="SUPFAM" id="SSF46689">
    <property type="entry name" value="Homeodomain-like"/>
    <property type="match status" value="1"/>
</dbReference>
<proteinExistence type="predicted"/>
<evidence type="ECO:0000313" key="5">
    <source>
        <dbReference type="Proteomes" id="UP001470230"/>
    </source>
</evidence>
<dbReference type="SMART" id="SM00717">
    <property type="entry name" value="SANT"/>
    <property type="match status" value="1"/>
</dbReference>
<dbReference type="CDD" id="cd00167">
    <property type="entry name" value="SANT"/>
    <property type="match status" value="1"/>
</dbReference>
<gene>
    <name evidence="4" type="ORF">M9Y10_016566</name>
</gene>
<sequence>MKPQYWFPYQSQFANIQNIFQPTYFQQQLVSQQQPQENYIQHDPTNFKKQSQEWKVSAAPFPVLPTKREVYDQIQILNMKIKEQKMNLSSLNKEKQRSSTEGGLQQIRARPFNVDTYRGFQINKNLIDSFLIDNKKRVDKSHTISQVQTDTKYRRIFDLPHYKSMLDVQDENLSVFFSMVYGYHYLNREKKQALLKKYLKYQECQSLVDPATDSINLIQHKDVYYWGPEQTPESTVPFEGPLATDGCSPDVEQHYVDDLYTVNELYNDKNSFVKDPVKEHEEFKKRIYWSEKDKEMFYDLFMSMPHQFRKISTYFPNRTTKDMIEFYYRTKSTFDFESAKAARRNKKQQAGKKKVVTEGTVKRK</sequence>